<dbReference type="Pfam" id="PF06169">
    <property type="entry name" value="DUF982"/>
    <property type="match status" value="1"/>
</dbReference>
<sequence length="184" mass="19498">MGRNDKSFGTDLDNGAQLVNSVPVDVFTPQTNADSRLALPPEPPQAGEGDLDPAAAKGDKLAALDKIARDMTLLATLVTRRRHAKSENVADQDQTPPFDASDEPAELAFAPLGIAAQDGDEVQSINSIAQAIEYLTTKWPIRYGDAFEAALQACVDGVKGRVSPEEVRSVFLKAAGAVGMRVIP</sequence>
<keyword evidence="3" id="KW-1185">Reference proteome</keyword>
<dbReference type="Gene3D" id="6.10.250.730">
    <property type="match status" value="1"/>
</dbReference>
<evidence type="ECO:0008006" key="4">
    <source>
        <dbReference type="Google" id="ProtNLM"/>
    </source>
</evidence>
<evidence type="ECO:0000313" key="3">
    <source>
        <dbReference type="Proteomes" id="UP000199101"/>
    </source>
</evidence>
<organism evidence="2 3">
    <name type="scientific">Rhizobium multihospitium</name>
    <dbReference type="NCBI Taxonomy" id="410764"/>
    <lineage>
        <taxon>Bacteria</taxon>
        <taxon>Pseudomonadati</taxon>
        <taxon>Pseudomonadota</taxon>
        <taxon>Alphaproteobacteria</taxon>
        <taxon>Hyphomicrobiales</taxon>
        <taxon>Rhizobiaceae</taxon>
        <taxon>Rhizobium/Agrobacterium group</taxon>
        <taxon>Rhizobium</taxon>
    </lineage>
</organism>
<feature type="region of interest" description="Disordered" evidence="1">
    <location>
        <begin position="82"/>
        <end position="102"/>
    </location>
</feature>
<evidence type="ECO:0000256" key="1">
    <source>
        <dbReference type="SAM" id="MobiDB-lite"/>
    </source>
</evidence>
<dbReference type="RefSeq" id="WP_245304619.1">
    <property type="nucleotide sequence ID" value="NZ_FMAG01000001.1"/>
</dbReference>
<feature type="region of interest" description="Disordered" evidence="1">
    <location>
        <begin position="1"/>
        <end position="55"/>
    </location>
</feature>
<dbReference type="AlphaFoldDB" id="A0A1C3TWE2"/>
<gene>
    <name evidence="2" type="ORF">GA0061103_1109</name>
</gene>
<proteinExistence type="predicted"/>
<dbReference type="EMBL" id="FMAG01000001">
    <property type="protein sequence ID" value="SCB07597.1"/>
    <property type="molecule type" value="Genomic_DNA"/>
</dbReference>
<accession>A0A1C3TWE2</accession>
<reference evidence="3" key="1">
    <citation type="submission" date="2016-08" db="EMBL/GenBank/DDBJ databases">
        <authorList>
            <person name="Varghese N."/>
            <person name="Submissions Spin"/>
        </authorList>
    </citation>
    <scope>NUCLEOTIDE SEQUENCE [LARGE SCALE GENOMIC DNA]</scope>
    <source>
        <strain evidence="3">HAMBI 2975</strain>
    </source>
</reference>
<protein>
    <recommendedName>
        <fullName evidence="4">DUF982 domain-containing protein</fullName>
    </recommendedName>
</protein>
<dbReference type="InterPro" id="IPR010385">
    <property type="entry name" value="DUF982"/>
</dbReference>
<name>A0A1C3TWE2_9HYPH</name>
<dbReference type="Proteomes" id="UP000199101">
    <property type="component" value="Unassembled WGS sequence"/>
</dbReference>
<evidence type="ECO:0000313" key="2">
    <source>
        <dbReference type="EMBL" id="SCB07597.1"/>
    </source>
</evidence>